<dbReference type="RefSeq" id="WP_345222588.1">
    <property type="nucleotide sequence ID" value="NZ_BAABHA010000002.1"/>
</dbReference>
<evidence type="ECO:0000313" key="1">
    <source>
        <dbReference type="EMBL" id="GAA4378075.1"/>
    </source>
</evidence>
<reference evidence="2" key="1">
    <citation type="journal article" date="2019" name="Int. J. Syst. Evol. Microbiol.">
        <title>The Global Catalogue of Microorganisms (GCM) 10K type strain sequencing project: providing services to taxonomists for standard genome sequencing and annotation.</title>
        <authorList>
            <consortium name="The Broad Institute Genomics Platform"/>
            <consortium name="The Broad Institute Genome Sequencing Center for Infectious Disease"/>
            <person name="Wu L."/>
            <person name="Ma J."/>
        </authorList>
    </citation>
    <scope>NUCLEOTIDE SEQUENCE [LARGE SCALE GENOMIC DNA]</scope>
    <source>
        <strain evidence="2">JCM 17924</strain>
    </source>
</reference>
<dbReference type="Proteomes" id="UP001500454">
    <property type="component" value="Unassembled WGS sequence"/>
</dbReference>
<evidence type="ECO:0000313" key="2">
    <source>
        <dbReference type="Proteomes" id="UP001500454"/>
    </source>
</evidence>
<keyword evidence="2" id="KW-1185">Reference proteome</keyword>
<name>A0ABP8IX71_9BACT</name>
<accession>A0ABP8IX71</accession>
<gene>
    <name evidence="1" type="ORF">GCM10023186_14060</name>
</gene>
<dbReference type="InterPro" id="IPR039261">
    <property type="entry name" value="FNR_nucleotide-bd"/>
</dbReference>
<protein>
    <submittedName>
        <fullName evidence="1">Uncharacterized protein</fullName>
    </submittedName>
</protein>
<proteinExistence type="predicted"/>
<dbReference type="Gene3D" id="3.40.50.80">
    <property type="entry name" value="Nucleotide-binding domain of ferredoxin-NADP reductase (FNR) module"/>
    <property type="match status" value="1"/>
</dbReference>
<comment type="caution">
    <text evidence="1">The sequence shown here is derived from an EMBL/GenBank/DDBJ whole genome shotgun (WGS) entry which is preliminary data.</text>
</comment>
<sequence length="111" mass="12578">MPVFPFSAAAGNTPQRSFLIYPASRRKVPRRFTHRRYSSSLNPALRQRLLAYIPDVFGWLQAGAHTYLCPNTSYLTAAVHQALVRVVQQETDLSHERASAYVLALRQQSGY</sequence>
<dbReference type="SUPFAM" id="SSF52343">
    <property type="entry name" value="Ferredoxin reductase-like, C-terminal NADP-linked domain"/>
    <property type="match status" value="1"/>
</dbReference>
<dbReference type="EMBL" id="BAABHA010000002">
    <property type="protein sequence ID" value="GAA4378075.1"/>
    <property type="molecule type" value="Genomic_DNA"/>
</dbReference>
<organism evidence="1 2">
    <name type="scientific">Hymenobacter koreensis</name>
    <dbReference type="NCBI Taxonomy" id="1084523"/>
    <lineage>
        <taxon>Bacteria</taxon>
        <taxon>Pseudomonadati</taxon>
        <taxon>Bacteroidota</taxon>
        <taxon>Cytophagia</taxon>
        <taxon>Cytophagales</taxon>
        <taxon>Hymenobacteraceae</taxon>
        <taxon>Hymenobacter</taxon>
    </lineage>
</organism>